<proteinExistence type="predicted"/>
<sequence length="148" mass="16779">MNLEGEICKGSGETDSLNNKLEDIRNKIDKNRIYLWGYSNGAMFSCLSGLTFGRDKFAGICSMMGGWPGKGGYDEQQLLQILDQNPRPTKVMIVTGELDEYKEASIEAEKLFKKKGFNQAQLIILEGQDHHYVERLEGQIWTFLSSDF</sequence>
<dbReference type="InterPro" id="IPR029058">
    <property type="entry name" value="AB_hydrolase_fold"/>
</dbReference>
<dbReference type="Gene3D" id="3.40.50.1820">
    <property type="entry name" value="alpha/beta hydrolase"/>
    <property type="match status" value="1"/>
</dbReference>
<dbReference type="KEGG" id="vg:18266105"/>
<accession>W5S4S1</accession>
<dbReference type="OrthoDB" id="17603at10239"/>
<evidence type="ECO:0000313" key="1">
    <source>
        <dbReference type="EMBL" id="AHH01644.1"/>
    </source>
</evidence>
<dbReference type="RefSeq" id="YP_009000979.1">
    <property type="nucleotide sequence ID" value="NC_023423.1"/>
</dbReference>
<name>W5S4S1_9VIRU</name>
<evidence type="ECO:0000313" key="2">
    <source>
        <dbReference type="Proteomes" id="UP000202176"/>
    </source>
</evidence>
<keyword evidence="2" id="KW-1185">Reference proteome</keyword>
<dbReference type="EMBL" id="KF740664">
    <property type="protein sequence ID" value="AHH01644.1"/>
    <property type="molecule type" value="Genomic_DNA"/>
</dbReference>
<dbReference type="GeneID" id="18266105"/>
<organism evidence="1 2">
    <name type="scientific">Pithovirus sibericum</name>
    <dbReference type="NCBI Taxonomy" id="1450746"/>
    <lineage>
        <taxon>Viruses</taxon>
        <taxon>Pithoviruses</taxon>
        <taxon>Orthopithovirinae</taxon>
        <taxon>Alphapithovirus</taxon>
        <taxon>Alphapithovirus sibericum</taxon>
    </lineage>
</organism>
<protein>
    <submittedName>
        <fullName evidence="1">Esterase lipase superfamily protein</fullName>
    </submittedName>
</protein>
<dbReference type="SUPFAM" id="SSF53474">
    <property type="entry name" value="alpha/beta-Hydrolases"/>
    <property type="match status" value="1"/>
</dbReference>
<dbReference type="Proteomes" id="UP000202176">
    <property type="component" value="Segment"/>
</dbReference>
<reference evidence="1 2" key="1">
    <citation type="journal article" date="2014" name="Proc. Natl. Acad. Sci. U.S.A.">
        <title>Thirty-thousand-year-old distant relative of giant icosahedral DNA viruses with a pandoravirus morphology.</title>
        <authorList>
            <person name="Legendre M."/>
            <person name="Bartoli J."/>
            <person name="Shmakova L."/>
            <person name="Jeudy S."/>
            <person name="Labadie K."/>
            <person name="Adrait A."/>
            <person name="Lescot M."/>
            <person name="Poirot O."/>
            <person name="Bertaux L."/>
            <person name="Bruley C."/>
            <person name="Coute Y."/>
            <person name="Rivkina E."/>
            <person name="Abergel C."/>
            <person name="Claverie J.M."/>
        </authorList>
    </citation>
    <scope>NUCLEOTIDE SEQUENCE [LARGE SCALE GENOMIC DNA]</scope>
    <source>
        <strain evidence="1">P1084-T</strain>
    </source>
</reference>
<gene>
    <name evidence="1" type="ORF">pv_77</name>
</gene>